<protein>
    <recommendedName>
        <fullName evidence="5 14">Succinyl-diaminopimelate desuccinylase</fullName>
        <ecNumber evidence="5 14">3.5.1.18</ecNumber>
    </recommendedName>
</protein>
<dbReference type="InterPro" id="IPR050072">
    <property type="entry name" value="Peptidase_M20A"/>
</dbReference>
<sequence length="354" mass="37890">MLDLTADVRDLTARLVDIESVSGAEKPLADAVEAALRSLPHLTVTRDGDAVVARTELGRASRVVLAGHIDTVPTADNVPSRVVDGRLYGCGASDMKSGVAVQLRLAATVTEPRHDLTFVFYDCEEVEAERNGLRRLAARHPEWLRGDFAVLLEPTGGQIEGGCQGTMRVEVTARGVRAHSARSWMGRNAIHEAGRILDVLRAYTPRQPEVDGLRYHEGLNAVGITGGVAGNVVPDVCVVTVNYRFAPDRTLQEAEAHLREVFDGFDVRVTDAAAAARPGLDHPTAAAFVASVGGGQARAKLGWTDVARMAELGIPAVNYGPGEPTLAHTRDEWVDLEQVAAAERRMAAWLTGAS</sequence>
<dbReference type="NCBIfam" id="TIGR01900">
    <property type="entry name" value="dapE-gram_pos"/>
    <property type="match status" value="1"/>
</dbReference>
<dbReference type="FunFam" id="3.30.70.360:FF:000011">
    <property type="entry name" value="Succinyl-diaminopimelate desuccinylase"/>
    <property type="match status" value="1"/>
</dbReference>
<dbReference type="EC" id="3.5.1.18" evidence="5 14"/>
<dbReference type="SUPFAM" id="SSF53187">
    <property type="entry name" value="Zn-dependent exopeptidases"/>
    <property type="match status" value="1"/>
</dbReference>
<evidence type="ECO:0000256" key="8">
    <source>
        <dbReference type="ARBA" id="ARBA00022801"/>
    </source>
</evidence>
<evidence type="ECO:0000256" key="13">
    <source>
        <dbReference type="ARBA" id="ARBA00051301"/>
    </source>
</evidence>
<evidence type="ECO:0000256" key="6">
    <source>
        <dbReference type="ARBA" id="ARBA00022605"/>
    </source>
</evidence>
<dbReference type="InterPro" id="IPR036264">
    <property type="entry name" value="Bact_exopeptidase_dim_dom"/>
</dbReference>
<evidence type="ECO:0000256" key="5">
    <source>
        <dbReference type="ARBA" id="ARBA00011921"/>
    </source>
</evidence>
<comment type="caution">
    <text evidence="16">The sequence shown here is derived from an EMBL/GenBank/DDBJ whole genome shotgun (WGS) entry which is preliminary data.</text>
</comment>
<dbReference type="RefSeq" id="WP_068753347.1">
    <property type="nucleotide sequence ID" value="NZ_KQ950180.1"/>
</dbReference>
<comment type="cofactor">
    <cofactor evidence="1">
        <name>Co(2+)</name>
        <dbReference type="ChEBI" id="CHEBI:48828"/>
    </cofactor>
</comment>
<dbReference type="GO" id="GO:0008777">
    <property type="term" value="F:acetylornithine deacetylase activity"/>
    <property type="evidence" value="ECO:0007669"/>
    <property type="project" value="TreeGrafter"/>
</dbReference>
<evidence type="ECO:0000256" key="4">
    <source>
        <dbReference type="ARBA" id="ARBA00011738"/>
    </source>
</evidence>
<dbReference type="GO" id="GO:0009014">
    <property type="term" value="F:succinyl-diaminopimelate desuccinylase activity"/>
    <property type="evidence" value="ECO:0007669"/>
    <property type="project" value="UniProtKB-UniRule"/>
</dbReference>
<dbReference type="Gene3D" id="3.40.630.10">
    <property type="entry name" value="Zn peptidases"/>
    <property type="match status" value="1"/>
</dbReference>
<dbReference type="Gene3D" id="3.30.70.360">
    <property type="match status" value="1"/>
</dbReference>
<evidence type="ECO:0000256" key="1">
    <source>
        <dbReference type="ARBA" id="ARBA00001941"/>
    </source>
</evidence>
<dbReference type="PANTHER" id="PTHR43808">
    <property type="entry name" value="ACETYLORNITHINE DEACETYLASE"/>
    <property type="match status" value="1"/>
</dbReference>
<keyword evidence="8 16" id="KW-0378">Hydrolase</keyword>
<evidence type="ECO:0000256" key="14">
    <source>
        <dbReference type="NCBIfam" id="TIGR01900"/>
    </source>
</evidence>
<keyword evidence="6" id="KW-0028">Amino-acid biosynthesis</keyword>
<dbReference type="EMBL" id="LGEM01000088">
    <property type="protein sequence ID" value="KUP96617.1"/>
    <property type="molecule type" value="Genomic_DNA"/>
</dbReference>
<comment type="catalytic activity">
    <reaction evidence="13">
        <text>N-succinyl-(2S,6S)-2,6-diaminopimelate + H2O = (2S,6S)-2,6-diaminopimelate + succinate</text>
        <dbReference type="Rhea" id="RHEA:22608"/>
        <dbReference type="ChEBI" id="CHEBI:15377"/>
        <dbReference type="ChEBI" id="CHEBI:30031"/>
        <dbReference type="ChEBI" id="CHEBI:57609"/>
        <dbReference type="ChEBI" id="CHEBI:58087"/>
        <dbReference type="EC" id="3.5.1.18"/>
    </reaction>
</comment>
<reference evidence="17" key="1">
    <citation type="journal article" date="2017" name="Acta Aliment.">
        <title>Plant polysaccharide degrading enzyme system of Thermpbifida cellulosilytica TB100 revealed by de novo genome project data.</title>
        <authorList>
            <person name="Toth A."/>
            <person name="Baka E."/>
            <person name="Luzics S."/>
            <person name="Bata-Vidacs I."/>
            <person name="Nagy I."/>
            <person name="Balint B."/>
            <person name="Herceg R."/>
            <person name="Olasz F."/>
            <person name="Wilk T."/>
            <person name="Nagy T."/>
            <person name="Kriszt B."/>
            <person name="Nagy I."/>
            <person name="Kukolya J."/>
        </authorList>
    </citation>
    <scope>NUCLEOTIDE SEQUENCE [LARGE SCALE GENOMIC DNA]</scope>
    <source>
        <strain evidence="17">TB100</strain>
    </source>
</reference>
<keyword evidence="17" id="KW-1185">Reference proteome</keyword>
<dbReference type="GO" id="GO:0006526">
    <property type="term" value="P:L-arginine biosynthetic process"/>
    <property type="evidence" value="ECO:0007669"/>
    <property type="project" value="TreeGrafter"/>
</dbReference>
<keyword evidence="9" id="KW-0862">Zinc</keyword>
<evidence type="ECO:0000256" key="2">
    <source>
        <dbReference type="ARBA" id="ARBA00001947"/>
    </source>
</evidence>
<dbReference type="STRING" id="665004.AC529_11595"/>
<keyword evidence="12" id="KW-0170">Cobalt</keyword>
<dbReference type="Pfam" id="PF01546">
    <property type="entry name" value="Peptidase_M20"/>
    <property type="match status" value="1"/>
</dbReference>
<comment type="subunit">
    <text evidence="4">Homodimer.</text>
</comment>
<dbReference type="GO" id="GO:0009089">
    <property type="term" value="P:lysine biosynthetic process via diaminopimelate"/>
    <property type="evidence" value="ECO:0007669"/>
    <property type="project" value="UniProtKB-UniRule"/>
</dbReference>
<feature type="domain" description="Peptidase M20 dimerisation" evidence="15">
    <location>
        <begin position="164"/>
        <end position="263"/>
    </location>
</feature>
<dbReference type="PATRIC" id="fig|665004.4.peg.620"/>
<gene>
    <name evidence="16" type="ORF">AC529_11595</name>
</gene>
<evidence type="ECO:0000313" key="16">
    <source>
        <dbReference type="EMBL" id="KUP96617.1"/>
    </source>
</evidence>
<evidence type="ECO:0000256" key="11">
    <source>
        <dbReference type="ARBA" id="ARBA00023154"/>
    </source>
</evidence>
<name>A0A147KH45_THECS</name>
<dbReference type="Pfam" id="PF07687">
    <property type="entry name" value="M20_dimer"/>
    <property type="match status" value="1"/>
</dbReference>
<organism evidence="16 17">
    <name type="scientific">Thermobifida cellulosilytica TB100</name>
    <dbReference type="NCBI Taxonomy" id="665004"/>
    <lineage>
        <taxon>Bacteria</taxon>
        <taxon>Bacillati</taxon>
        <taxon>Actinomycetota</taxon>
        <taxon>Actinomycetes</taxon>
        <taxon>Streptosporangiales</taxon>
        <taxon>Nocardiopsidaceae</taxon>
        <taxon>Thermobifida</taxon>
    </lineage>
</organism>
<keyword evidence="10" id="KW-0220">Diaminopimelate biosynthesis</keyword>
<dbReference type="PANTHER" id="PTHR43808:SF31">
    <property type="entry name" value="N-ACETYL-L-CITRULLINE DEACETYLASE"/>
    <property type="match status" value="1"/>
</dbReference>
<evidence type="ECO:0000256" key="9">
    <source>
        <dbReference type="ARBA" id="ARBA00022833"/>
    </source>
</evidence>
<evidence type="ECO:0000313" key="17">
    <source>
        <dbReference type="Proteomes" id="UP000074382"/>
    </source>
</evidence>
<proteinExistence type="predicted"/>
<dbReference type="SUPFAM" id="SSF55031">
    <property type="entry name" value="Bacterial exopeptidase dimerisation domain"/>
    <property type="match status" value="1"/>
</dbReference>
<evidence type="ECO:0000256" key="3">
    <source>
        <dbReference type="ARBA" id="ARBA00005130"/>
    </source>
</evidence>
<evidence type="ECO:0000259" key="15">
    <source>
        <dbReference type="Pfam" id="PF07687"/>
    </source>
</evidence>
<keyword evidence="7" id="KW-0479">Metal-binding</keyword>
<dbReference type="InterPro" id="IPR010174">
    <property type="entry name" value="Succinyl-DAP_deSuclase_DapE"/>
</dbReference>
<comment type="pathway">
    <text evidence="3">Amino-acid biosynthesis; L-lysine biosynthesis via DAP pathway; LL-2,6-diaminopimelate from (S)-tetrahydrodipicolinate (succinylase route): step 3/3.</text>
</comment>
<evidence type="ECO:0000256" key="12">
    <source>
        <dbReference type="ARBA" id="ARBA00023285"/>
    </source>
</evidence>
<dbReference type="AlphaFoldDB" id="A0A147KH45"/>
<accession>A0A147KH45</accession>
<dbReference type="OrthoDB" id="9809784at2"/>
<evidence type="ECO:0000256" key="7">
    <source>
        <dbReference type="ARBA" id="ARBA00022723"/>
    </source>
</evidence>
<comment type="cofactor">
    <cofactor evidence="2">
        <name>Zn(2+)</name>
        <dbReference type="ChEBI" id="CHEBI:29105"/>
    </cofactor>
</comment>
<dbReference type="GO" id="GO:0046872">
    <property type="term" value="F:metal ion binding"/>
    <property type="evidence" value="ECO:0007669"/>
    <property type="project" value="UniProtKB-KW"/>
</dbReference>
<dbReference type="InterPro" id="IPR002933">
    <property type="entry name" value="Peptidase_M20"/>
</dbReference>
<dbReference type="Proteomes" id="UP000074382">
    <property type="component" value="Unassembled WGS sequence"/>
</dbReference>
<keyword evidence="11" id="KW-0457">Lysine biosynthesis</keyword>
<dbReference type="FunFam" id="3.40.630.10:FF:000034">
    <property type="entry name" value="Succinyl-diaminopimelate desuccinylase"/>
    <property type="match status" value="1"/>
</dbReference>
<evidence type="ECO:0000256" key="10">
    <source>
        <dbReference type="ARBA" id="ARBA00022915"/>
    </source>
</evidence>
<dbReference type="GO" id="GO:0019877">
    <property type="term" value="P:diaminopimelate biosynthetic process"/>
    <property type="evidence" value="ECO:0007669"/>
    <property type="project" value="UniProtKB-KW"/>
</dbReference>
<dbReference type="InterPro" id="IPR011650">
    <property type="entry name" value="Peptidase_M20_dimer"/>
</dbReference>